<reference evidence="1 2" key="1">
    <citation type="submission" date="2014-07" db="EMBL/GenBank/DDBJ databases">
        <title>Genome Sequence of Rhodococcus opacus Strain R7, a Biodegrader of Mono- and Polycyclic Aromatic Hydrocarbons.</title>
        <authorList>
            <person name="Di Gennaro P."/>
            <person name="Zampolli J."/>
            <person name="Presti I."/>
            <person name="Cappelletti M."/>
            <person name="D'Ursi P."/>
            <person name="Orro A."/>
            <person name="Mezzelani A."/>
            <person name="Milanesi L."/>
        </authorList>
    </citation>
    <scope>NUCLEOTIDE SEQUENCE [LARGE SCALE GENOMIC DNA]</scope>
    <source>
        <strain evidence="1 2">R7</strain>
    </source>
</reference>
<proteinExistence type="predicted"/>
<dbReference type="AlphaFoldDB" id="A0A076EEE5"/>
<dbReference type="eggNOG" id="ENOG5031G77">
    <property type="taxonomic scope" value="Bacteria"/>
</dbReference>
<evidence type="ECO:0000313" key="2">
    <source>
        <dbReference type="Proteomes" id="UP000028488"/>
    </source>
</evidence>
<organism evidence="1 2">
    <name type="scientific">Rhodococcus opacus</name>
    <name type="common">Nocardia opaca</name>
    <dbReference type="NCBI Taxonomy" id="37919"/>
    <lineage>
        <taxon>Bacteria</taxon>
        <taxon>Bacillati</taxon>
        <taxon>Actinomycetota</taxon>
        <taxon>Actinomycetes</taxon>
        <taxon>Mycobacteriales</taxon>
        <taxon>Nocardiaceae</taxon>
        <taxon>Rhodococcus</taxon>
    </lineage>
</organism>
<sequence length="87" mass="9554">MPLLLLDAAIALLRMLIRPYRWPADLKEGVNRLATARADRRSMALHAYFAGAHDERMCADDFGGTATSRGESTLNTPPGSTFCAECR</sequence>
<protein>
    <submittedName>
        <fullName evidence="1">Uncharacterized protein</fullName>
    </submittedName>
</protein>
<dbReference type="EMBL" id="CP008947">
    <property type="protein sequence ID" value="AII03512.1"/>
    <property type="molecule type" value="Genomic_DNA"/>
</dbReference>
<evidence type="ECO:0000313" key="1">
    <source>
        <dbReference type="EMBL" id="AII03512.1"/>
    </source>
</evidence>
<accession>A0A076EEE5</accession>
<name>A0A076EEE5_RHOOP</name>
<dbReference type="Proteomes" id="UP000028488">
    <property type="component" value="Chromosome"/>
</dbReference>
<gene>
    <name evidence="1" type="ORF">EP51_02325</name>
</gene>